<dbReference type="EMBL" id="UOFL01000144">
    <property type="protein sequence ID" value="VAW78163.1"/>
    <property type="molecule type" value="Genomic_DNA"/>
</dbReference>
<protein>
    <submittedName>
        <fullName evidence="2">Uncharacterized protein</fullName>
    </submittedName>
</protein>
<dbReference type="Gene3D" id="2.40.50.230">
    <property type="entry name" value="Gp5 N-terminal domain"/>
    <property type="match status" value="1"/>
</dbReference>
<feature type="compositionally biased region" description="Basic and acidic residues" evidence="1">
    <location>
        <begin position="47"/>
        <end position="66"/>
    </location>
</feature>
<organism evidence="2">
    <name type="scientific">hydrothermal vent metagenome</name>
    <dbReference type="NCBI Taxonomy" id="652676"/>
    <lineage>
        <taxon>unclassified sequences</taxon>
        <taxon>metagenomes</taxon>
        <taxon>ecological metagenomes</taxon>
    </lineage>
</organism>
<evidence type="ECO:0000256" key="1">
    <source>
        <dbReference type="SAM" id="MobiDB-lite"/>
    </source>
</evidence>
<feature type="region of interest" description="Disordered" evidence="1">
    <location>
        <begin position="1"/>
        <end position="77"/>
    </location>
</feature>
<name>A0A3B0YPZ2_9ZZZZ</name>
<reference evidence="2" key="1">
    <citation type="submission" date="2018-06" db="EMBL/GenBank/DDBJ databases">
        <authorList>
            <person name="Zhirakovskaya E."/>
        </authorList>
    </citation>
    <scope>NUCLEOTIDE SEQUENCE</scope>
</reference>
<proteinExistence type="predicted"/>
<dbReference type="InterPro" id="IPR037026">
    <property type="entry name" value="Vgr_OB-fold_dom_sf"/>
</dbReference>
<evidence type="ECO:0000313" key="2">
    <source>
        <dbReference type="EMBL" id="VAW78163.1"/>
    </source>
</evidence>
<gene>
    <name evidence="2" type="ORF">MNBD_GAMMA12-3919</name>
</gene>
<dbReference type="AlphaFoldDB" id="A0A3B0YPZ2"/>
<feature type="compositionally biased region" description="Polar residues" evidence="1">
    <location>
        <begin position="1"/>
        <end position="11"/>
    </location>
</feature>
<sequence>MQTNTQGQEVTLSAFAEYNQEQQVKRSNSHRDNDRSDSQSQNSKSSRTKDTEYFDHSNIHNRRLDKQFNSITRNNQSNPGYRCDISLIPRDTHYRPPLPALPSELPMTFSARIESDGKYATLDNQGRYRLRKLLDLGDSEHTQAINPPLRMMQPYAGPMVAPGIPASRDTCASCTSHS</sequence>
<feature type="compositionally biased region" description="Polar residues" evidence="1">
    <location>
        <begin position="67"/>
        <end position="77"/>
    </location>
</feature>
<accession>A0A3B0YPZ2</accession>